<protein>
    <submittedName>
        <fullName evidence="1">Uncharacterized protein</fullName>
    </submittedName>
</protein>
<reference evidence="1" key="1">
    <citation type="journal article" date="2015" name="Nature">
        <title>Complex archaea that bridge the gap between prokaryotes and eukaryotes.</title>
        <authorList>
            <person name="Spang A."/>
            <person name="Saw J.H."/>
            <person name="Jorgensen S.L."/>
            <person name="Zaremba-Niedzwiedzka K."/>
            <person name="Martijn J."/>
            <person name="Lind A.E."/>
            <person name="van Eijk R."/>
            <person name="Schleper C."/>
            <person name="Guy L."/>
            <person name="Ettema T.J."/>
        </authorList>
    </citation>
    <scope>NUCLEOTIDE SEQUENCE</scope>
</reference>
<gene>
    <name evidence="1" type="ORF">LCGC14_0427610</name>
</gene>
<name>A0A0F9VB60_9ZZZZ</name>
<organism evidence="1">
    <name type="scientific">marine sediment metagenome</name>
    <dbReference type="NCBI Taxonomy" id="412755"/>
    <lineage>
        <taxon>unclassified sequences</taxon>
        <taxon>metagenomes</taxon>
        <taxon>ecological metagenomes</taxon>
    </lineage>
</organism>
<comment type="caution">
    <text evidence="1">The sequence shown here is derived from an EMBL/GenBank/DDBJ whole genome shotgun (WGS) entry which is preliminary data.</text>
</comment>
<evidence type="ECO:0000313" key="1">
    <source>
        <dbReference type="EMBL" id="KKN70766.1"/>
    </source>
</evidence>
<dbReference type="EMBL" id="LAZR01000397">
    <property type="protein sequence ID" value="KKN70766.1"/>
    <property type="molecule type" value="Genomic_DNA"/>
</dbReference>
<accession>A0A0F9VB60</accession>
<dbReference type="AlphaFoldDB" id="A0A0F9VB60"/>
<sequence>MASRRQTVLTAIDTELRKITVVGGFNNDIGEVAYIFKRAERVHKFPAALIHTGGFDETKERFPTRSKQAELVVVVTLYMANDVDGQKLMDFIADVEKTIEDDPRMGQTFIIDTILGAVHAVEDEDTAFGPVNRADVEIRCVYRHPMGSPAG</sequence>
<proteinExistence type="predicted"/>